<gene>
    <name evidence="2" type="ORF">JBL43_16475</name>
</gene>
<keyword evidence="1" id="KW-0732">Signal</keyword>
<dbReference type="EMBL" id="JAEHFJ010000009">
    <property type="protein sequence ID" value="MBJ2175851.1"/>
    <property type="molecule type" value="Genomic_DNA"/>
</dbReference>
<feature type="chain" id="PRO_5045087855" evidence="1">
    <location>
        <begin position="22"/>
        <end position="681"/>
    </location>
</feature>
<reference evidence="2 3" key="1">
    <citation type="submission" date="2020-12" db="EMBL/GenBank/DDBJ databases">
        <title>Aureibaculum luteum sp. nov. and Aureibaculum flavum sp. nov., novel members of the family Flavobacteriaceae isolated from Antarctic intertidal sediments.</title>
        <authorList>
            <person name="He X."/>
            <person name="Zhang X."/>
        </authorList>
    </citation>
    <scope>NUCLEOTIDE SEQUENCE [LARGE SCALE GENOMIC DNA]</scope>
    <source>
        <strain evidence="2 3">A20</strain>
    </source>
</reference>
<organism evidence="2 3">
    <name type="scientific">Aureibaculum flavum</name>
    <dbReference type="NCBI Taxonomy" id="2795986"/>
    <lineage>
        <taxon>Bacteria</taxon>
        <taxon>Pseudomonadati</taxon>
        <taxon>Bacteroidota</taxon>
        <taxon>Flavobacteriia</taxon>
        <taxon>Flavobacteriales</taxon>
        <taxon>Flavobacteriaceae</taxon>
        <taxon>Aureibaculum</taxon>
    </lineage>
</organism>
<comment type="caution">
    <text evidence="2">The sequence shown here is derived from an EMBL/GenBank/DDBJ whole genome shotgun (WGS) entry which is preliminary data.</text>
</comment>
<evidence type="ECO:0000256" key="1">
    <source>
        <dbReference type="SAM" id="SignalP"/>
    </source>
</evidence>
<evidence type="ECO:0000313" key="2">
    <source>
        <dbReference type="EMBL" id="MBJ2175851.1"/>
    </source>
</evidence>
<feature type="signal peptide" evidence="1">
    <location>
        <begin position="1"/>
        <end position="21"/>
    </location>
</feature>
<sequence length="681" mass="80053">MKTILKIILFTLYFTNLSAQTYVVEDQTVYYYDKVITGADANSFDVLYENKYFSKDKNNIYYKGAKTNYDANTFEIHGNGDRYNEQISDKNDVYVKSDVGYIGIGSMSPKDFNLITEKIGIDNEIIYWEFNSIFGSNASTFQIVNSTMFKDKNYVYNEGYKTPIRPKNITLFKRKDIDRIEFIGDQNMICDNNNHCYQMDASSFEYINYNYTKDKSNVLCRTNYLKADVATFEVPIPNVQHYAKDKFHQFYLGETFPIKVDERHIKPDNLRAFKLKLEKQLEKAFENEEVQYKYDKDTKASLSTLYTFPNSNNTIIEKGKNVYMNGLRQPFIDAESFEVFTNDYAKDKNQVYLIYEYDDKVTFNPVNEIDPATFSIIKNDYDAYCKDAKNVYHTYKKIIDADPNTFKVLSEYHTEDKNAIFYEGDKIHSIKPLKETLLKIIEDNYLSFGNKIIYINYSGFDILVDNPNLNHFKVINDSYAINGNQLIYKGKTIATLDLQETIIKEDNDKIVTSMNRIFEYGQNISTPKERKLYKYLDSKYSTDGHTLYYKDLFEIKGVDLANINHSGTYVRYFTFKNNKALYDNIVFDIDLESFEGLNSLHYARDKNFVYYDGKKTTLDPSTFFIHGNNYTSDKNGVYYNEKLIPEADSKSFYVFNRYGFDDTYFYHYNKKILRSKVNFKL</sequence>
<keyword evidence="3" id="KW-1185">Reference proteome</keyword>
<protein>
    <submittedName>
        <fullName evidence="2">DKNYY domain-containing protein</fullName>
    </submittedName>
</protein>
<proteinExistence type="predicted"/>
<dbReference type="InterPro" id="IPR027375">
    <property type="entry name" value="DKNYY"/>
</dbReference>
<accession>A0ABS0WVB2</accession>
<evidence type="ECO:0000313" key="3">
    <source>
        <dbReference type="Proteomes" id="UP000623301"/>
    </source>
</evidence>
<name>A0ABS0WVB2_9FLAO</name>
<dbReference type="Proteomes" id="UP000623301">
    <property type="component" value="Unassembled WGS sequence"/>
</dbReference>
<dbReference type="Pfam" id="PF13644">
    <property type="entry name" value="DKNYY"/>
    <property type="match status" value="4"/>
</dbReference>
<dbReference type="RefSeq" id="WP_198842498.1">
    <property type="nucleotide sequence ID" value="NZ_JAEHFJ010000009.1"/>
</dbReference>